<comment type="caution">
    <text evidence="1">The sequence shown here is derived from an EMBL/GenBank/DDBJ whole genome shotgun (WGS) entry which is preliminary data.</text>
</comment>
<keyword evidence="2" id="KW-1185">Reference proteome</keyword>
<evidence type="ECO:0000313" key="1">
    <source>
        <dbReference type="EMBL" id="THH12567.1"/>
    </source>
</evidence>
<accession>A0A4S4LKY4</accession>
<evidence type="ECO:0000313" key="2">
    <source>
        <dbReference type="Proteomes" id="UP000310158"/>
    </source>
</evidence>
<dbReference type="EMBL" id="SGPL01000447">
    <property type="protein sequence ID" value="THH12567.1"/>
    <property type="molecule type" value="Genomic_DNA"/>
</dbReference>
<organism evidence="1 2">
    <name type="scientific">Bondarzewia mesenterica</name>
    <dbReference type="NCBI Taxonomy" id="1095465"/>
    <lineage>
        <taxon>Eukaryota</taxon>
        <taxon>Fungi</taxon>
        <taxon>Dikarya</taxon>
        <taxon>Basidiomycota</taxon>
        <taxon>Agaricomycotina</taxon>
        <taxon>Agaricomycetes</taxon>
        <taxon>Russulales</taxon>
        <taxon>Bondarzewiaceae</taxon>
        <taxon>Bondarzewia</taxon>
    </lineage>
</organism>
<gene>
    <name evidence="1" type="ORF">EW146_g7575</name>
</gene>
<dbReference type="AlphaFoldDB" id="A0A4S4LKY4"/>
<name>A0A4S4LKY4_9AGAM</name>
<dbReference type="OrthoDB" id="5598852at2759"/>
<evidence type="ECO:0008006" key="3">
    <source>
        <dbReference type="Google" id="ProtNLM"/>
    </source>
</evidence>
<protein>
    <recommendedName>
        <fullName evidence="3">Aminoglycoside phosphotransferase domain-containing protein</fullName>
    </recommendedName>
</protein>
<dbReference type="Proteomes" id="UP000310158">
    <property type="component" value="Unassembled WGS sequence"/>
</dbReference>
<reference evidence="1 2" key="1">
    <citation type="submission" date="2019-02" db="EMBL/GenBank/DDBJ databases">
        <title>Genome sequencing of the rare red list fungi Bondarzewia mesenterica.</title>
        <authorList>
            <person name="Buettner E."/>
            <person name="Kellner H."/>
        </authorList>
    </citation>
    <scope>NUCLEOTIDE SEQUENCE [LARGE SCALE GENOMIC DNA]</scope>
    <source>
        <strain evidence="1 2">DSM 108281</strain>
    </source>
</reference>
<proteinExistence type="predicted"/>
<sequence>MGIPSTAQTLGAIDSNDPVFNPTAAMYVIDDILTRLKHAERLQNRGKSIDRRNLFDLGDGRLVKRGYRVSDTEAKPMQRLVRSNTSIPVPEVLLAFKEDNVNYIAMEITDGYALANAVSGNFIADEVLHNIFVRSAAIVAQLRCLGARLDR</sequence>